<dbReference type="GO" id="GO:0000398">
    <property type="term" value="P:mRNA splicing, via spliceosome"/>
    <property type="evidence" value="ECO:0007669"/>
    <property type="project" value="TreeGrafter"/>
</dbReference>
<dbReference type="PANTHER" id="PTHR13948:SF3">
    <property type="entry name" value="FI21118P1"/>
    <property type="match status" value="1"/>
</dbReference>
<feature type="domain" description="RRM" evidence="9">
    <location>
        <begin position="1"/>
        <end position="88"/>
    </location>
</feature>
<keyword evidence="2" id="KW-0479">Metal-binding</keyword>
<protein>
    <submittedName>
        <fullName evidence="13">RanBP2-type domain-containing protein</fullName>
    </submittedName>
</protein>
<feature type="region of interest" description="Disordered" evidence="8">
    <location>
        <begin position="432"/>
        <end position="500"/>
    </location>
</feature>
<dbReference type="Pfam" id="PF00641">
    <property type="entry name" value="Zn_ribbon_RanBP"/>
    <property type="match status" value="1"/>
</dbReference>
<evidence type="ECO:0000313" key="13">
    <source>
        <dbReference type="WBParaSite" id="GPLIN_001019700"/>
    </source>
</evidence>
<dbReference type="GO" id="GO:0003723">
    <property type="term" value="F:RNA binding"/>
    <property type="evidence" value="ECO:0007669"/>
    <property type="project" value="UniProtKB-UniRule"/>
</dbReference>
<feature type="region of interest" description="Disordered" evidence="8">
    <location>
        <begin position="519"/>
        <end position="544"/>
    </location>
</feature>
<evidence type="ECO:0000259" key="10">
    <source>
        <dbReference type="PROSITE" id="PS50157"/>
    </source>
</evidence>
<dbReference type="PROSITE" id="PS50199">
    <property type="entry name" value="ZF_RANBP2_2"/>
    <property type="match status" value="1"/>
</dbReference>
<reference evidence="12" key="1">
    <citation type="submission" date="2014-05" db="EMBL/GenBank/DDBJ databases">
        <title>The genome and life-stage specific transcriptomes of Globodera pallida elucidate key aspects of plant parasitism by a cyst nematode.</title>
        <authorList>
            <person name="Cotton J.A."/>
            <person name="Lilley C.J."/>
            <person name="Jones L.M."/>
            <person name="Kikuchi T."/>
            <person name="Reid A.J."/>
            <person name="Thorpe P."/>
            <person name="Tsai I.J."/>
            <person name="Beasley H."/>
            <person name="Blok V."/>
            <person name="Cock P.J.A."/>
            <person name="Van den Akker S.E."/>
            <person name="Holroyd N."/>
            <person name="Hunt M."/>
            <person name="Mantelin S."/>
            <person name="Naghra H."/>
            <person name="Pain A."/>
            <person name="Palomares-Rius J.E."/>
            <person name="Zarowiecki M."/>
            <person name="Berriman M."/>
            <person name="Jones J.T."/>
            <person name="Urwin P.E."/>
        </authorList>
    </citation>
    <scope>NUCLEOTIDE SEQUENCE [LARGE SCALE GENOMIC DNA]</scope>
    <source>
        <strain evidence="12">Lindley</strain>
    </source>
</reference>
<dbReference type="WBParaSite" id="GPLIN_001019700">
    <property type="protein sequence ID" value="GPLIN_001019700"/>
    <property type="gene ID" value="GPLIN_001019700"/>
</dbReference>
<feature type="compositionally biased region" description="Basic and acidic residues" evidence="8">
    <location>
        <begin position="453"/>
        <end position="480"/>
    </location>
</feature>
<organism evidence="12 13">
    <name type="scientific">Globodera pallida</name>
    <name type="common">Potato cyst nematode worm</name>
    <name type="synonym">Heterodera pallida</name>
    <dbReference type="NCBI Taxonomy" id="36090"/>
    <lineage>
        <taxon>Eukaryota</taxon>
        <taxon>Metazoa</taxon>
        <taxon>Ecdysozoa</taxon>
        <taxon>Nematoda</taxon>
        <taxon>Chromadorea</taxon>
        <taxon>Rhabditida</taxon>
        <taxon>Tylenchina</taxon>
        <taxon>Tylenchomorpha</taxon>
        <taxon>Tylenchoidea</taxon>
        <taxon>Heteroderidae</taxon>
        <taxon>Heteroderinae</taxon>
        <taxon>Globodera</taxon>
    </lineage>
</organism>
<accession>A0A183CBE6</accession>
<keyword evidence="4" id="KW-0862">Zinc</keyword>
<dbReference type="AlphaFoldDB" id="A0A183CBE6"/>
<dbReference type="Gene3D" id="3.30.70.330">
    <property type="match status" value="2"/>
</dbReference>
<evidence type="ECO:0000259" key="9">
    <source>
        <dbReference type="PROSITE" id="PS50102"/>
    </source>
</evidence>
<dbReference type="GO" id="GO:0005634">
    <property type="term" value="C:nucleus"/>
    <property type="evidence" value="ECO:0007669"/>
    <property type="project" value="UniProtKB-SubCell"/>
</dbReference>
<reference evidence="13" key="2">
    <citation type="submission" date="2016-06" db="UniProtKB">
        <authorList>
            <consortium name="WormBaseParasite"/>
        </authorList>
    </citation>
    <scope>IDENTIFICATION</scope>
</reference>
<evidence type="ECO:0000256" key="7">
    <source>
        <dbReference type="PROSITE-ProRule" id="PRU00322"/>
    </source>
</evidence>
<sequence>MIVIGGLGAGVGKGRGAGTGILNILLARQGFHPIDIRVVRRNTDSGSIRIFGFVEFSDVETAEDWIRHNQGFLKMDDGYQVRLEYSREELNRERPIYNPLTSDWTCSKCTINNFNRRTNCFKCGTSRKDSEALDAKGYGMVGVSPCDTLLIRELPSSVTEESIRTSLSQYTGLTIQRIQLASSRLYAFAQMKSADEAGYILQTFNKVVPYVDNCAVIITYSRQSLNQILIMENVNLLKTQSGISSANIQEDPTNSAAQLAQNAIRLAQMGKAVPGGVQPIVHMESPARQSISTPFGYLPTYATPDINIFQLEPSSGYLWDANTGCFGRQNLMQEEERQAQHISQSAVISAPPSSIEDFDKEQQLKLDAKALSNNDETNKQQKQSEDAETEKRKKKKRLQIEEESDKQKTPQEIQKEMIKWARRQEKVKMSFKQSSCESAGAVGENRETLSAVTRRDQIGGSSEDRKAKEKPLETVKKPWADDDDEIEAPPPPDAVLPGRMRGLTNRQARVRMARAELSGGLTAVDDQQQQPTPVGGGGGGERQQQLIVSNTDHSPIPTFDQEKYVDRTKLSCLLCRRQFPNSETLGKHIQLSNLHKRK</sequence>
<dbReference type="InterPro" id="IPR001876">
    <property type="entry name" value="Znf_RanBP2"/>
</dbReference>
<evidence type="ECO:0000256" key="3">
    <source>
        <dbReference type="ARBA" id="ARBA00022771"/>
    </source>
</evidence>
<evidence type="ECO:0000256" key="4">
    <source>
        <dbReference type="ARBA" id="ARBA00022833"/>
    </source>
</evidence>
<feature type="region of interest" description="Disordered" evidence="8">
    <location>
        <begin position="370"/>
        <end position="413"/>
    </location>
</feature>
<dbReference type="Proteomes" id="UP000050741">
    <property type="component" value="Unassembled WGS sequence"/>
</dbReference>
<dbReference type="PROSITE" id="PS50102">
    <property type="entry name" value="RRM"/>
    <property type="match status" value="1"/>
</dbReference>
<evidence type="ECO:0000256" key="8">
    <source>
        <dbReference type="SAM" id="MobiDB-lite"/>
    </source>
</evidence>
<dbReference type="PROSITE" id="PS01358">
    <property type="entry name" value="ZF_RANBP2_1"/>
    <property type="match status" value="1"/>
</dbReference>
<evidence type="ECO:0000256" key="6">
    <source>
        <dbReference type="PROSITE-ProRule" id="PRU00176"/>
    </source>
</evidence>
<evidence type="ECO:0000313" key="12">
    <source>
        <dbReference type="Proteomes" id="UP000050741"/>
    </source>
</evidence>
<dbReference type="InterPro" id="IPR013087">
    <property type="entry name" value="Znf_C2H2_type"/>
</dbReference>
<dbReference type="InterPro" id="IPR012677">
    <property type="entry name" value="Nucleotide-bd_a/b_plait_sf"/>
</dbReference>
<evidence type="ECO:0000259" key="11">
    <source>
        <dbReference type="PROSITE" id="PS50199"/>
    </source>
</evidence>
<feature type="compositionally biased region" description="Basic and acidic residues" evidence="8">
    <location>
        <begin position="376"/>
        <end position="391"/>
    </location>
</feature>
<dbReference type="PANTHER" id="PTHR13948">
    <property type="entry name" value="RNA-BINDING PROTEIN"/>
    <property type="match status" value="1"/>
</dbReference>
<dbReference type="Gene3D" id="4.10.1060.10">
    <property type="entry name" value="Zinc finger, RanBP2-type"/>
    <property type="match status" value="1"/>
</dbReference>
<keyword evidence="3 7" id="KW-0863">Zinc-finger</keyword>
<evidence type="ECO:0000256" key="5">
    <source>
        <dbReference type="ARBA" id="ARBA00023242"/>
    </source>
</evidence>
<dbReference type="PROSITE" id="PS50157">
    <property type="entry name" value="ZINC_FINGER_C2H2_2"/>
    <property type="match status" value="1"/>
</dbReference>
<keyword evidence="5" id="KW-0539">Nucleus</keyword>
<dbReference type="InterPro" id="IPR035979">
    <property type="entry name" value="RBD_domain_sf"/>
</dbReference>
<evidence type="ECO:0000256" key="2">
    <source>
        <dbReference type="ARBA" id="ARBA00022723"/>
    </source>
</evidence>
<proteinExistence type="predicted"/>
<dbReference type="SUPFAM" id="SSF54928">
    <property type="entry name" value="RNA-binding domain, RBD"/>
    <property type="match status" value="1"/>
</dbReference>
<keyword evidence="6" id="KW-0694">RNA-binding</keyword>
<comment type="subcellular location">
    <subcellularLocation>
        <location evidence="1">Nucleus</location>
    </subcellularLocation>
</comment>
<dbReference type="InterPro" id="IPR036443">
    <property type="entry name" value="Znf_RanBP2_sf"/>
</dbReference>
<dbReference type="SMART" id="SM00360">
    <property type="entry name" value="RRM"/>
    <property type="match status" value="2"/>
</dbReference>
<keyword evidence="12" id="KW-1185">Reference proteome</keyword>
<feature type="domain" description="RanBP2-type" evidence="11">
    <location>
        <begin position="100"/>
        <end position="129"/>
    </location>
</feature>
<dbReference type="InterPro" id="IPR000504">
    <property type="entry name" value="RRM_dom"/>
</dbReference>
<name>A0A183CBE6_GLOPA</name>
<evidence type="ECO:0000256" key="1">
    <source>
        <dbReference type="ARBA" id="ARBA00004123"/>
    </source>
</evidence>
<dbReference type="SUPFAM" id="SSF90209">
    <property type="entry name" value="Ran binding protein zinc finger-like"/>
    <property type="match status" value="1"/>
</dbReference>
<dbReference type="SMART" id="SM00547">
    <property type="entry name" value="ZnF_RBZ"/>
    <property type="match status" value="1"/>
</dbReference>
<feature type="domain" description="C2H2-type" evidence="10">
    <location>
        <begin position="570"/>
        <end position="598"/>
    </location>
</feature>
<dbReference type="GO" id="GO:0008270">
    <property type="term" value="F:zinc ion binding"/>
    <property type="evidence" value="ECO:0007669"/>
    <property type="project" value="UniProtKB-KW"/>
</dbReference>